<dbReference type="PROSITE" id="PS51510">
    <property type="entry name" value="PHOSPHAGEN_KINASE_C"/>
    <property type="match status" value="1"/>
</dbReference>
<sequence length="356" mass="40184">MSLQSFIDRAISPWMQRCGPADDIVLSTRVRLARNLSGAPFPLVASSEALRKVSDHVIEALQGETISHYEDLQYLALTDLSPLDTRALVEKHLISPYLYEHSAHSGVMLSANEQLSIMINEEDHLRIQLYFPGLQLEEALSEAFLVDDAIESKLNYAFHEKYGYLTACPTNVGTGLRASVMVHLPALSMTKKLQKMIPAINQLGLVVRGIYGEGTEALGNIYQVSNQVTLGRTEKDIIDNLSSVITKLIEHERAVRVMLTKQSGVELEDRIYRSYGILKYSRLIESKEAAKCISDVRLGIDVGYITDISKTILNELMVLTQPAFLQQYAKRHLNQHERDELRATMMRERLMLENDH</sequence>
<dbReference type="InterPro" id="IPR022414">
    <property type="entry name" value="ATP-guanido_PTrfase_cat"/>
</dbReference>
<evidence type="ECO:0000256" key="9">
    <source>
        <dbReference type="RuleBase" id="RU000505"/>
    </source>
</evidence>
<comment type="catalytic activity">
    <reaction evidence="6 7">
        <text>L-arginyl-[protein] + ATP = N(omega)-phospho-L-arginyl-[protein] + ADP + H(+)</text>
        <dbReference type="Rhea" id="RHEA:43384"/>
        <dbReference type="Rhea" id="RHEA-COMP:10532"/>
        <dbReference type="Rhea" id="RHEA-COMP:10533"/>
        <dbReference type="ChEBI" id="CHEBI:15378"/>
        <dbReference type="ChEBI" id="CHEBI:29965"/>
        <dbReference type="ChEBI" id="CHEBI:30616"/>
        <dbReference type="ChEBI" id="CHEBI:83226"/>
        <dbReference type="ChEBI" id="CHEBI:456216"/>
        <dbReference type="EC" id="2.7.14.1"/>
    </reaction>
</comment>
<gene>
    <name evidence="7 11" type="primary">mcsB</name>
    <name evidence="11" type="ORF">HHA03_22200</name>
    <name evidence="12" type="ORF">SAMN05421839_1516</name>
</gene>
<evidence type="ECO:0000313" key="13">
    <source>
        <dbReference type="Proteomes" id="UP000242243"/>
    </source>
</evidence>
<dbReference type="CDD" id="cd07930">
    <property type="entry name" value="bacterial_phosphagen_kinase"/>
    <property type="match status" value="1"/>
</dbReference>
<feature type="binding site" evidence="7 8">
    <location>
        <begin position="27"/>
        <end position="31"/>
    </location>
    <ligand>
        <name>ATP</name>
        <dbReference type="ChEBI" id="CHEBI:30616"/>
    </ligand>
</feature>
<evidence type="ECO:0000256" key="2">
    <source>
        <dbReference type="ARBA" id="ARBA00022679"/>
    </source>
</evidence>
<keyword evidence="5 7" id="KW-0067">ATP-binding</keyword>
<dbReference type="InterPro" id="IPR022415">
    <property type="entry name" value="ATP-guanido_PTrfase_AS"/>
</dbReference>
<dbReference type="GO" id="GO:0005524">
    <property type="term" value="F:ATP binding"/>
    <property type="evidence" value="ECO:0007669"/>
    <property type="project" value="UniProtKB-UniRule"/>
</dbReference>
<evidence type="ECO:0000256" key="5">
    <source>
        <dbReference type="ARBA" id="ARBA00022840"/>
    </source>
</evidence>
<dbReference type="Gene3D" id="3.30.590.10">
    <property type="entry name" value="Glutamine synthetase/guanido kinase, catalytic domain"/>
    <property type="match status" value="1"/>
</dbReference>
<reference evidence="12 13" key="1">
    <citation type="submission" date="2016-10" db="EMBL/GenBank/DDBJ databases">
        <authorList>
            <person name="de Groot N.N."/>
        </authorList>
    </citation>
    <scope>NUCLEOTIDE SEQUENCE [LARGE SCALE GENOMIC DNA]</scope>
    <source>
        <strain evidence="12 13">DSM 17073</strain>
    </source>
</reference>
<evidence type="ECO:0000313" key="11">
    <source>
        <dbReference type="EMBL" id="GEM02688.1"/>
    </source>
</evidence>
<comment type="similarity">
    <text evidence="7 8 9">Belongs to the ATP:guanido phosphotransferase family.</text>
</comment>
<evidence type="ECO:0000256" key="4">
    <source>
        <dbReference type="ARBA" id="ARBA00022777"/>
    </source>
</evidence>
<feature type="binding site" evidence="7 8">
    <location>
        <position position="126"/>
    </location>
    <ligand>
        <name>ATP</name>
        <dbReference type="ChEBI" id="CHEBI:30616"/>
    </ligand>
</feature>
<evidence type="ECO:0000256" key="6">
    <source>
        <dbReference type="ARBA" id="ARBA00051816"/>
    </source>
</evidence>
<dbReference type="FunFam" id="3.30.590.10:FF:000007">
    <property type="entry name" value="Protein-arginine kinase"/>
    <property type="match status" value="1"/>
</dbReference>
<keyword evidence="14" id="KW-1185">Reference proteome</keyword>
<dbReference type="Pfam" id="PF00217">
    <property type="entry name" value="ATP-gua_Ptrans"/>
    <property type="match status" value="1"/>
</dbReference>
<keyword evidence="4 7" id="KW-0418">Kinase</keyword>
<organism evidence="12 13">
    <name type="scientific">Halolactibacillus halophilus</name>
    <dbReference type="NCBI Taxonomy" id="306540"/>
    <lineage>
        <taxon>Bacteria</taxon>
        <taxon>Bacillati</taxon>
        <taxon>Bacillota</taxon>
        <taxon>Bacilli</taxon>
        <taxon>Bacillales</taxon>
        <taxon>Bacillaceae</taxon>
        <taxon>Halolactibacillus</taxon>
    </lineage>
</organism>
<dbReference type="SUPFAM" id="SSF55931">
    <property type="entry name" value="Glutamine synthetase/guanido kinase"/>
    <property type="match status" value="1"/>
</dbReference>
<comment type="function">
    <text evidence="7">Catalyzes the specific phosphorylation of arginine residues in a large number of proteins. Is part of the bacterial stress response system. Protein arginine phosphorylation has a physiologically important role and is involved in the regulation of many critical cellular processes, such as protein homeostasis, motility, competence, and stringent and stress responses, by regulating gene expression and protein activity.</text>
</comment>
<dbReference type="PROSITE" id="PS00112">
    <property type="entry name" value="PHOSPHAGEN_KINASE"/>
    <property type="match status" value="1"/>
</dbReference>
<dbReference type="RefSeq" id="WP_089833796.1">
    <property type="nucleotide sequence ID" value="NZ_BJWI01000052.1"/>
</dbReference>
<proteinExistence type="inferred from homology"/>
<dbReference type="PANTHER" id="PTHR11547">
    <property type="entry name" value="ARGININE OR CREATINE KINASE"/>
    <property type="match status" value="1"/>
</dbReference>
<dbReference type="Proteomes" id="UP000242243">
    <property type="component" value="Unassembled WGS sequence"/>
</dbReference>
<evidence type="ECO:0000256" key="7">
    <source>
        <dbReference type="HAMAP-Rule" id="MF_00602"/>
    </source>
</evidence>
<dbReference type="InterPro" id="IPR014746">
    <property type="entry name" value="Gln_synth/guanido_kin_cat_dom"/>
</dbReference>
<keyword evidence="1 7" id="KW-0021">Allosteric enzyme</keyword>
<dbReference type="GO" id="GO:0046314">
    <property type="term" value="P:phosphocreatine biosynthetic process"/>
    <property type="evidence" value="ECO:0007669"/>
    <property type="project" value="InterPro"/>
</dbReference>
<evidence type="ECO:0000256" key="3">
    <source>
        <dbReference type="ARBA" id="ARBA00022741"/>
    </source>
</evidence>
<dbReference type="HAMAP" id="MF_00602">
    <property type="entry name" value="Prot_Arg_kinase"/>
    <property type="match status" value="1"/>
</dbReference>
<dbReference type="GO" id="GO:0005615">
    <property type="term" value="C:extracellular space"/>
    <property type="evidence" value="ECO:0007669"/>
    <property type="project" value="TreeGrafter"/>
</dbReference>
<dbReference type="STRING" id="306540.SAMN05421839_1516"/>
<dbReference type="EC" id="2.7.14.1" evidence="7"/>
<dbReference type="Proteomes" id="UP000321547">
    <property type="component" value="Unassembled WGS sequence"/>
</dbReference>
<dbReference type="InterPro" id="IPR023660">
    <property type="entry name" value="Arg_Kinase"/>
</dbReference>
<reference evidence="11 14" key="2">
    <citation type="submission" date="2019-07" db="EMBL/GenBank/DDBJ databases">
        <title>Whole genome shotgun sequence of Halolactibacillus halophilus NBRC 100868.</title>
        <authorList>
            <person name="Hosoyama A."/>
            <person name="Uohara A."/>
            <person name="Ohji S."/>
            <person name="Ichikawa N."/>
        </authorList>
    </citation>
    <scope>NUCLEOTIDE SEQUENCE [LARGE SCALE GENOMIC DNA]</scope>
    <source>
        <strain evidence="11 14">NBRC 100868</strain>
    </source>
</reference>
<comment type="activity regulation">
    <text evidence="7">Appears to be allosterically activated by the binding of pArg-containing polypeptides to the pArg-binding pocket localized in the C-terminal domain of McsB.</text>
</comment>
<evidence type="ECO:0000259" key="10">
    <source>
        <dbReference type="PROSITE" id="PS51510"/>
    </source>
</evidence>
<dbReference type="EMBL" id="BJWI01000052">
    <property type="protein sequence ID" value="GEM02688.1"/>
    <property type="molecule type" value="Genomic_DNA"/>
</dbReference>
<keyword evidence="3 7" id="KW-0547">Nucleotide-binding</keyword>
<dbReference type="PANTHER" id="PTHR11547:SF38">
    <property type="entry name" value="ARGININE KINASE 1-RELATED"/>
    <property type="match status" value="1"/>
</dbReference>
<feature type="binding site" evidence="7 8">
    <location>
        <begin position="208"/>
        <end position="213"/>
    </location>
    <ligand>
        <name>ATP</name>
        <dbReference type="ChEBI" id="CHEBI:30616"/>
    </ligand>
</feature>
<dbReference type="OrthoDB" id="9791353at2"/>
<evidence type="ECO:0000256" key="8">
    <source>
        <dbReference type="PROSITE-ProRule" id="PRU00843"/>
    </source>
</evidence>
<feature type="short sequence motif" description="RDXXRA motif of the pArg binding pocket involved in allosteric regulation" evidence="7">
    <location>
        <begin position="338"/>
        <end position="343"/>
    </location>
</feature>
<feature type="binding site" evidence="7 8">
    <location>
        <begin position="177"/>
        <end position="181"/>
    </location>
    <ligand>
        <name>ATP</name>
        <dbReference type="ChEBI" id="CHEBI:30616"/>
    </ligand>
</feature>
<protein>
    <recommendedName>
        <fullName evidence="7">Protein-arginine kinase</fullName>
        <ecNumber evidence="7">2.7.14.1</ecNumber>
    </recommendedName>
</protein>
<feature type="binding site" evidence="7 8">
    <location>
        <position position="92"/>
    </location>
    <ligand>
        <name>ATP</name>
        <dbReference type="ChEBI" id="CHEBI:30616"/>
    </ligand>
</feature>
<name>A0A1I5SST0_9BACI</name>
<evidence type="ECO:0000313" key="14">
    <source>
        <dbReference type="Proteomes" id="UP000321547"/>
    </source>
</evidence>
<dbReference type="NCBIfam" id="NF002194">
    <property type="entry name" value="PRK01059.1-4"/>
    <property type="match status" value="1"/>
</dbReference>
<feature type="domain" description="Phosphagen kinase C-terminal" evidence="10">
    <location>
        <begin position="24"/>
        <end position="255"/>
    </location>
</feature>
<dbReference type="GO" id="GO:0004111">
    <property type="term" value="F:creatine kinase activity"/>
    <property type="evidence" value="ECO:0007669"/>
    <property type="project" value="InterPro"/>
</dbReference>
<accession>A0A1I5SST0</accession>
<dbReference type="NCBIfam" id="NF002195">
    <property type="entry name" value="PRK01059.1-5"/>
    <property type="match status" value="1"/>
</dbReference>
<keyword evidence="2 7" id="KW-0808">Transferase</keyword>
<dbReference type="GO" id="GO:1990424">
    <property type="term" value="F:protein arginine kinase activity"/>
    <property type="evidence" value="ECO:0007669"/>
    <property type="project" value="UniProtKB-EC"/>
</dbReference>
<dbReference type="InterPro" id="IPR000749">
    <property type="entry name" value="ATP-guanido_PTrfase"/>
</dbReference>
<evidence type="ECO:0000256" key="1">
    <source>
        <dbReference type="ARBA" id="ARBA00022533"/>
    </source>
</evidence>
<evidence type="ECO:0000313" key="12">
    <source>
        <dbReference type="EMBL" id="SFP73820.1"/>
    </source>
</evidence>
<dbReference type="EMBL" id="FOXC01000051">
    <property type="protein sequence ID" value="SFP73820.1"/>
    <property type="molecule type" value="Genomic_DNA"/>
</dbReference>
<dbReference type="AlphaFoldDB" id="A0A1I5SST0"/>